<sequence precursor="true">MARPMISGLVVLLLLAAGCDNVATKNKQQATPIDAVPEIAQETSPAETNGKTTIISNEAITVENGKVTMGPPKLTEAVEREIYKTLNQKKKIIEGIQNNGGPSRGVQQMQQEMELMTKGFMVRYNITREEIDAILSKGNSSGWN</sequence>
<protein>
    <recommendedName>
        <fullName evidence="5">Lipoprotein</fullName>
    </recommendedName>
</protein>
<dbReference type="PROSITE" id="PS51257">
    <property type="entry name" value="PROKAR_LIPOPROTEIN"/>
    <property type="match status" value="1"/>
</dbReference>
<comment type="caution">
    <text evidence="3">The sequence shown here is derived from an EMBL/GenBank/DDBJ whole genome shotgun (WGS) entry which is preliminary data.</text>
</comment>
<organism evidence="3 4">
    <name type="scientific">Stieleria varia</name>
    <dbReference type="NCBI Taxonomy" id="2528005"/>
    <lineage>
        <taxon>Bacteria</taxon>
        <taxon>Pseudomonadati</taxon>
        <taxon>Planctomycetota</taxon>
        <taxon>Planctomycetia</taxon>
        <taxon>Pirellulales</taxon>
        <taxon>Pirellulaceae</taxon>
        <taxon>Stieleria</taxon>
    </lineage>
</organism>
<proteinExistence type="predicted"/>
<evidence type="ECO:0000256" key="1">
    <source>
        <dbReference type="SAM" id="MobiDB-lite"/>
    </source>
</evidence>
<evidence type="ECO:0000313" key="4">
    <source>
        <dbReference type="Proteomes" id="UP000320176"/>
    </source>
</evidence>
<name>A0A5C6A4Y4_9BACT</name>
<dbReference type="RefSeq" id="WP_146522307.1">
    <property type="nucleotide sequence ID" value="NZ_CP151726.1"/>
</dbReference>
<evidence type="ECO:0000256" key="2">
    <source>
        <dbReference type="SAM" id="SignalP"/>
    </source>
</evidence>
<evidence type="ECO:0008006" key="5">
    <source>
        <dbReference type="Google" id="ProtNLM"/>
    </source>
</evidence>
<evidence type="ECO:0000313" key="3">
    <source>
        <dbReference type="EMBL" id="TWT94437.1"/>
    </source>
</evidence>
<gene>
    <name evidence="3" type="ORF">Pla52n_52580</name>
</gene>
<feature type="chain" id="PRO_5022662807" description="Lipoprotein" evidence="2">
    <location>
        <begin position="23"/>
        <end position="144"/>
    </location>
</feature>
<feature type="region of interest" description="Disordered" evidence="1">
    <location>
        <begin position="28"/>
        <end position="49"/>
    </location>
</feature>
<dbReference type="Proteomes" id="UP000320176">
    <property type="component" value="Unassembled WGS sequence"/>
</dbReference>
<reference evidence="3 4" key="1">
    <citation type="submission" date="2019-02" db="EMBL/GenBank/DDBJ databases">
        <title>Deep-cultivation of Planctomycetes and their phenomic and genomic characterization uncovers novel biology.</title>
        <authorList>
            <person name="Wiegand S."/>
            <person name="Jogler M."/>
            <person name="Boedeker C."/>
            <person name="Pinto D."/>
            <person name="Vollmers J."/>
            <person name="Rivas-Marin E."/>
            <person name="Kohn T."/>
            <person name="Peeters S.H."/>
            <person name="Heuer A."/>
            <person name="Rast P."/>
            <person name="Oberbeckmann S."/>
            <person name="Bunk B."/>
            <person name="Jeske O."/>
            <person name="Meyerdierks A."/>
            <person name="Storesund J.E."/>
            <person name="Kallscheuer N."/>
            <person name="Luecker S."/>
            <person name="Lage O.M."/>
            <person name="Pohl T."/>
            <person name="Merkel B.J."/>
            <person name="Hornburger P."/>
            <person name="Mueller R.-W."/>
            <person name="Bruemmer F."/>
            <person name="Labrenz M."/>
            <person name="Spormann A.M."/>
            <person name="Op Den Camp H."/>
            <person name="Overmann J."/>
            <person name="Amann R."/>
            <person name="Jetten M.S.M."/>
            <person name="Mascher T."/>
            <person name="Medema M.H."/>
            <person name="Devos D.P."/>
            <person name="Kaster A.-K."/>
            <person name="Ovreas L."/>
            <person name="Rohde M."/>
            <person name="Galperin M.Y."/>
            <person name="Jogler C."/>
        </authorList>
    </citation>
    <scope>NUCLEOTIDE SEQUENCE [LARGE SCALE GENOMIC DNA]</scope>
    <source>
        <strain evidence="3 4">Pla52n</strain>
    </source>
</reference>
<dbReference type="EMBL" id="SJPN01000007">
    <property type="protein sequence ID" value="TWT94437.1"/>
    <property type="molecule type" value="Genomic_DNA"/>
</dbReference>
<accession>A0A5C6A4Y4</accession>
<keyword evidence="2" id="KW-0732">Signal</keyword>
<feature type="signal peptide" evidence="2">
    <location>
        <begin position="1"/>
        <end position="22"/>
    </location>
</feature>
<keyword evidence="4" id="KW-1185">Reference proteome</keyword>
<dbReference type="AlphaFoldDB" id="A0A5C6A4Y4"/>